<feature type="region of interest" description="Disordered" evidence="6">
    <location>
        <begin position="584"/>
        <end position="627"/>
    </location>
</feature>
<keyword evidence="4 7" id="KW-1133">Transmembrane helix</keyword>
<comment type="similarity">
    <text evidence="2">Belongs to the major facilitator superfamily.</text>
</comment>
<dbReference type="PANTHER" id="PTHR23501">
    <property type="entry name" value="MAJOR FACILITATOR SUPERFAMILY"/>
    <property type="match status" value="1"/>
</dbReference>
<dbReference type="Proteomes" id="UP001497383">
    <property type="component" value="Chromosome 1"/>
</dbReference>
<dbReference type="PANTHER" id="PTHR23501:SF198">
    <property type="entry name" value="AZOLE RESISTANCE PROTEIN 1-RELATED"/>
    <property type="match status" value="1"/>
</dbReference>
<feature type="transmembrane region" description="Helical" evidence="7">
    <location>
        <begin position="370"/>
        <end position="391"/>
    </location>
</feature>
<sequence length="627" mass="67434">MSKEQVASPNISTTLSASNSELPAAVAASQQQPQAIDLEDQSSVKKVKHFKESDAGDGTLREDQYIHGTRLVLCFVSLFLCLFLFALDQTIVATILSTVGNKFNSFENIGWLSSGFLLTMAVFIQPFGKVSIIFGRKWTMVAAVVIFEAGSLMCALAPSMNVLIGGRVLAGVGGAGIQGLSFVIVSEVVPIAKRPIGMAIMSVTFAVASVLGPLIGGAFTTHVTWRWAFYINLPVGGFALVVFLYSFRPPTPRGNYLQQLKEFDYFGTFLLIAGCVLFLLALTFGTADFPWRSGAVISCFVLGPLLLVAFAVWNFKYSKNQIIATDVIMTPQIIASTLGISGVFSAFIVTMLYGAVYFQVIRNASAMGAGLHLLPCIIAVVISSIFSGVMIQKFKYVKPWNLFGGLVAPIGAGLLTLLQVDSSFSQQVGYLILMGVAAGCQMQPAFMSAQIKAPKTPGGTIMTTIFINFFRCILSAIAATLSDAVYNSSLRNIYGKAIKSASAEIQQSLSHIDLASLMSSNEVLKELDPAAQLFVKQQMMKSIHNVFYMCIGFAMISVFAVPFVTNQKLPDMAALAKKQDRDIAEVEAEAEAEAGAVKREGEDSEGSKEESSGLDEPFNDSDVKPTN</sequence>
<evidence type="ECO:0000313" key="9">
    <source>
        <dbReference type="EMBL" id="CAK9436105.1"/>
    </source>
</evidence>
<evidence type="ECO:0000256" key="7">
    <source>
        <dbReference type="SAM" id="Phobius"/>
    </source>
</evidence>
<feature type="domain" description="Major facilitator superfamily (MFS) profile" evidence="8">
    <location>
        <begin position="74"/>
        <end position="569"/>
    </location>
</feature>
<evidence type="ECO:0000256" key="2">
    <source>
        <dbReference type="ARBA" id="ARBA00008335"/>
    </source>
</evidence>
<evidence type="ECO:0000256" key="6">
    <source>
        <dbReference type="SAM" id="MobiDB-lite"/>
    </source>
</evidence>
<evidence type="ECO:0000259" key="8">
    <source>
        <dbReference type="PROSITE" id="PS50850"/>
    </source>
</evidence>
<feature type="compositionally biased region" description="Basic and acidic residues" evidence="6">
    <location>
        <begin position="596"/>
        <end position="611"/>
    </location>
</feature>
<dbReference type="RefSeq" id="XP_066827601.1">
    <property type="nucleotide sequence ID" value="XM_066976608.1"/>
</dbReference>
<keyword evidence="3 7" id="KW-0812">Transmembrane</keyword>
<name>A0ABP0ZF04_9ASCO</name>
<dbReference type="Gene3D" id="1.20.1720.10">
    <property type="entry name" value="Multidrug resistance protein D"/>
    <property type="match status" value="1"/>
</dbReference>
<feature type="transmembrane region" description="Helical" evidence="7">
    <location>
        <begin position="400"/>
        <end position="418"/>
    </location>
</feature>
<feature type="transmembrane region" description="Helical" evidence="7">
    <location>
        <begin position="109"/>
        <end position="128"/>
    </location>
</feature>
<evidence type="ECO:0000313" key="10">
    <source>
        <dbReference type="Proteomes" id="UP001497383"/>
    </source>
</evidence>
<dbReference type="SUPFAM" id="SSF103473">
    <property type="entry name" value="MFS general substrate transporter"/>
    <property type="match status" value="2"/>
</dbReference>
<dbReference type="InterPro" id="IPR011701">
    <property type="entry name" value="MFS"/>
</dbReference>
<feature type="transmembrane region" description="Helical" evidence="7">
    <location>
        <begin position="140"/>
        <end position="158"/>
    </location>
</feature>
<dbReference type="EMBL" id="OZ022405">
    <property type="protein sequence ID" value="CAK9436105.1"/>
    <property type="molecule type" value="Genomic_DNA"/>
</dbReference>
<organism evidence="9 10">
    <name type="scientific">Lodderomyces beijingensis</name>
    <dbReference type="NCBI Taxonomy" id="1775926"/>
    <lineage>
        <taxon>Eukaryota</taxon>
        <taxon>Fungi</taxon>
        <taxon>Dikarya</taxon>
        <taxon>Ascomycota</taxon>
        <taxon>Saccharomycotina</taxon>
        <taxon>Pichiomycetes</taxon>
        <taxon>Debaryomycetaceae</taxon>
        <taxon>Candida/Lodderomyces clade</taxon>
        <taxon>Lodderomyces</taxon>
    </lineage>
</organism>
<dbReference type="InterPro" id="IPR020846">
    <property type="entry name" value="MFS_dom"/>
</dbReference>
<feature type="transmembrane region" description="Helical" evidence="7">
    <location>
        <begin position="164"/>
        <end position="184"/>
    </location>
</feature>
<accession>A0ABP0ZF04</accession>
<protein>
    <recommendedName>
        <fullName evidence="8">Major facilitator superfamily (MFS) profile domain-containing protein</fullName>
    </recommendedName>
</protein>
<dbReference type="Pfam" id="PF07690">
    <property type="entry name" value="MFS_1"/>
    <property type="match status" value="1"/>
</dbReference>
<feature type="transmembrane region" description="Helical" evidence="7">
    <location>
        <begin position="293"/>
        <end position="313"/>
    </location>
</feature>
<reference evidence="9 10" key="1">
    <citation type="submission" date="2024-03" db="EMBL/GenBank/DDBJ databases">
        <authorList>
            <person name="Brejova B."/>
        </authorList>
    </citation>
    <scope>NUCLEOTIDE SEQUENCE [LARGE SCALE GENOMIC DNA]</scope>
    <source>
        <strain evidence="9 10">CBS 14171</strain>
    </source>
</reference>
<feature type="transmembrane region" description="Helical" evidence="7">
    <location>
        <begin position="461"/>
        <end position="481"/>
    </location>
</feature>
<feature type="transmembrane region" description="Helical" evidence="7">
    <location>
        <begin position="546"/>
        <end position="565"/>
    </location>
</feature>
<feature type="transmembrane region" description="Helical" evidence="7">
    <location>
        <begin position="268"/>
        <end position="287"/>
    </location>
</feature>
<feature type="transmembrane region" description="Helical" evidence="7">
    <location>
        <begin position="71"/>
        <end position="97"/>
    </location>
</feature>
<keyword evidence="5 7" id="KW-0472">Membrane</keyword>
<dbReference type="GeneID" id="92205859"/>
<comment type="subcellular location">
    <subcellularLocation>
        <location evidence="1">Membrane</location>
        <topology evidence="1">Multi-pass membrane protein</topology>
    </subcellularLocation>
</comment>
<feature type="region of interest" description="Disordered" evidence="6">
    <location>
        <begin position="1"/>
        <end position="23"/>
    </location>
</feature>
<evidence type="ECO:0000256" key="5">
    <source>
        <dbReference type="ARBA" id="ARBA00023136"/>
    </source>
</evidence>
<feature type="transmembrane region" description="Helical" evidence="7">
    <location>
        <begin position="196"/>
        <end position="215"/>
    </location>
</feature>
<feature type="compositionally biased region" description="Polar residues" evidence="6">
    <location>
        <begin position="1"/>
        <end position="21"/>
    </location>
</feature>
<dbReference type="PROSITE" id="PS50850">
    <property type="entry name" value="MFS"/>
    <property type="match status" value="1"/>
</dbReference>
<feature type="transmembrane region" description="Helical" evidence="7">
    <location>
        <begin position="227"/>
        <end position="247"/>
    </location>
</feature>
<evidence type="ECO:0000256" key="1">
    <source>
        <dbReference type="ARBA" id="ARBA00004141"/>
    </source>
</evidence>
<gene>
    <name evidence="9" type="ORF">LODBEIA_P06630</name>
</gene>
<dbReference type="InterPro" id="IPR036259">
    <property type="entry name" value="MFS_trans_sf"/>
</dbReference>
<evidence type="ECO:0000256" key="4">
    <source>
        <dbReference type="ARBA" id="ARBA00022989"/>
    </source>
</evidence>
<proteinExistence type="inferred from homology"/>
<dbReference type="CDD" id="cd17502">
    <property type="entry name" value="MFS_Azr1_MDR_like"/>
    <property type="match status" value="1"/>
</dbReference>
<feature type="transmembrane region" description="Helical" evidence="7">
    <location>
        <begin position="333"/>
        <end position="358"/>
    </location>
</feature>
<keyword evidence="10" id="KW-1185">Reference proteome</keyword>
<evidence type="ECO:0000256" key="3">
    <source>
        <dbReference type="ARBA" id="ARBA00022692"/>
    </source>
</evidence>